<sequence length="136" mass="14746">MKLRLQILGEVRELHFCRQLASELLRVDDADQVRGNAICGPLSEAWSVRIPVARRGMVGNAAKRTWQGKSEGSSVRSRGPADEIGAPWPCAYAAWIPCGCLRVLARSRIADAWDGRLRGGPGLNGKAARAAAPHYT</sequence>
<accession>A0AAV7TWP9</accession>
<protein>
    <submittedName>
        <fullName evidence="1">Uncharacterized protein</fullName>
    </submittedName>
</protein>
<gene>
    <name evidence="1" type="ORF">NDU88_006071</name>
</gene>
<keyword evidence="2" id="KW-1185">Reference proteome</keyword>
<organism evidence="1 2">
    <name type="scientific">Pleurodeles waltl</name>
    <name type="common">Iberian ribbed newt</name>
    <dbReference type="NCBI Taxonomy" id="8319"/>
    <lineage>
        <taxon>Eukaryota</taxon>
        <taxon>Metazoa</taxon>
        <taxon>Chordata</taxon>
        <taxon>Craniata</taxon>
        <taxon>Vertebrata</taxon>
        <taxon>Euteleostomi</taxon>
        <taxon>Amphibia</taxon>
        <taxon>Batrachia</taxon>
        <taxon>Caudata</taxon>
        <taxon>Salamandroidea</taxon>
        <taxon>Salamandridae</taxon>
        <taxon>Pleurodelinae</taxon>
        <taxon>Pleurodeles</taxon>
    </lineage>
</organism>
<evidence type="ECO:0000313" key="2">
    <source>
        <dbReference type="Proteomes" id="UP001066276"/>
    </source>
</evidence>
<proteinExistence type="predicted"/>
<reference evidence="1" key="1">
    <citation type="journal article" date="2022" name="bioRxiv">
        <title>Sequencing and chromosome-scale assembly of the giantPleurodeles waltlgenome.</title>
        <authorList>
            <person name="Brown T."/>
            <person name="Elewa A."/>
            <person name="Iarovenko S."/>
            <person name="Subramanian E."/>
            <person name="Araus A.J."/>
            <person name="Petzold A."/>
            <person name="Susuki M."/>
            <person name="Suzuki K.-i.T."/>
            <person name="Hayashi T."/>
            <person name="Toyoda A."/>
            <person name="Oliveira C."/>
            <person name="Osipova E."/>
            <person name="Leigh N.D."/>
            <person name="Simon A."/>
            <person name="Yun M.H."/>
        </authorList>
    </citation>
    <scope>NUCLEOTIDE SEQUENCE</scope>
    <source>
        <strain evidence="1">20211129_DDA</strain>
        <tissue evidence="1">Liver</tissue>
    </source>
</reference>
<dbReference type="AlphaFoldDB" id="A0AAV7TWP9"/>
<dbReference type="EMBL" id="JANPWB010000006">
    <property type="protein sequence ID" value="KAJ1180856.1"/>
    <property type="molecule type" value="Genomic_DNA"/>
</dbReference>
<name>A0AAV7TWP9_PLEWA</name>
<dbReference type="Proteomes" id="UP001066276">
    <property type="component" value="Chromosome 3_2"/>
</dbReference>
<comment type="caution">
    <text evidence="1">The sequence shown here is derived from an EMBL/GenBank/DDBJ whole genome shotgun (WGS) entry which is preliminary data.</text>
</comment>
<evidence type="ECO:0000313" key="1">
    <source>
        <dbReference type="EMBL" id="KAJ1180856.1"/>
    </source>
</evidence>